<dbReference type="InterPro" id="IPR003817">
    <property type="entry name" value="PS_Dcarbxylase"/>
</dbReference>
<dbReference type="Pfam" id="PF02666">
    <property type="entry name" value="PS_Dcarbxylase"/>
    <property type="match status" value="1"/>
</dbReference>
<evidence type="ECO:0000256" key="2">
    <source>
        <dbReference type="ARBA" id="ARBA00022475"/>
    </source>
</evidence>
<dbReference type="RefSeq" id="WP_096366076.1">
    <property type="nucleotide sequence ID" value="NZ_AP018052.1"/>
</dbReference>
<comment type="similarity">
    <text evidence="12">Belongs to the phosphatidylserine decarboxylase family. PSD-B subfamily. Prokaryotic type I sub-subfamily.</text>
</comment>
<accession>A0A1Z4VQL3</accession>
<keyword evidence="11 12" id="KW-0670">Pyruvate</keyword>
<dbReference type="NCBIfam" id="TIGR00163">
    <property type="entry name" value="PS_decarb"/>
    <property type="match status" value="1"/>
</dbReference>
<evidence type="ECO:0000256" key="4">
    <source>
        <dbReference type="ARBA" id="ARBA00022793"/>
    </source>
</evidence>
<name>A0A1Z4VQL3_9GAMM</name>
<dbReference type="PANTHER" id="PTHR10067:SF6">
    <property type="entry name" value="PHOSPHATIDYLSERINE DECARBOXYLASE PROENZYME, MITOCHONDRIAL"/>
    <property type="match status" value="1"/>
</dbReference>
<evidence type="ECO:0000256" key="9">
    <source>
        <dbReference type="ARBA" id="ARBA00023239"/>
    </source>
</evidence>
<keyword evidence="13" id="KW-0812">Transmembrane</keyword>
<reference evidence="14 15" key="1">
    <citation type="submission" date="2017-05" db="EMBL/GenBank/DDBJ databases">
        <title>Thiocyanate degradation by Thiohalobacter thiocyanaticus FOKN1.</title>
        <authorList>
            <person name="Oshiki M."/>
            <person name="Fukushima T."/>
            <person name="Kawano S."/>
            <person name="Nakagawa J."/>
        </authorList>
    </citation>
    <scope>NUCLEOTIDE SEQUENCE [LARGE SCALE GENOMIC DNA]</scope>
    <source>
        <strain evidence="14 15">FOKN1</strain>
    </source>
</reference>
<feature type="active site" description="Charge relay system; for autoendoproteolytic cleavage activity" evidence="12">
    <location>
        <position position="100"/>
    </location>
</feature>
<keyword evidence="13" id="KW-1133">Transmembrane helix</keyword>
<sequence length="294" mass="33122">MARDIDRQAGAWDHLRALPQYLLPHHALSRLMLRLTRVRTPWVKNLIINRMRHHFRIDIRDAVQPDPYAYPSFNAFFTRALRPDARPLAGDDATLISPVDGTVSQAGRIEVNRLLQAKGRRFTLETLLGGDIELARTFADGDFATLYLSPRDYHRIHMPLEGRLLRTIYVPGRLFSVAPYTVRSVPRLFARNERLVCLFDTPAGPLAMILVGALFVACIETVWAGVVTPPHGHRIRTKPAPDNPPVELARGAEMGRFNMGSTVILLSPPGRIDWTADLRPGRHLRMGEALGQLR</sequence>
<evidence type="ECO:0000256" key="12">
    <source>
        <dbReference type="HAMAP-Rule" id="MF_00662"/>
    </source>
</evidence>
<evidence type="ECO:0000256" key="5">
    <source>
        <dbReference type="ARBA" id="ARBA00023098"/>
    </source>
</evidence>
<dbReference type="OrthoDB" id="9802030at2"/>
<protein>
    <recommendedName>
        <fullName evidence="12">Phosphatidylserine decarboxylase proenzyme</fullName>
        <ecNumber evidence="12">4.1.1.65</ecNumber>
    </recommendedName>
    <component>
        <recommendedName>
            <fullName evidence="12">Phosphatidylserine decarboxylase alpha chain</fullName>
        </recommendedName>
    </component>
    <component>
        <recommendedName>
            <fullName evidence="12">Phosphatidylserine decarboxylase beta chain</fullName>
        </recommendedName>
    </component>
</protein>
<dbReference type="Proteomes" id="UP000218765">
    <property type="component" value="Chromosome"/>
</dbReference>
<feature type="chain" id="PRO_5023291264" description="Phosphatidylserine decarboxylase alpha chain" evidence="12">
    <location>
        <begin position="261"/>
        <end position="294"/>
    </location>
</feature>
<dbReference type="GO" id="GO:0006646">
    <property type="term" value="P:phosphatidylethanolamine biosynthetic process"/>
    <property type="evidence" value="ECO:0007669"/>
    <property type="project" value="UniProtKB-UniRule"/>
</dbReference>
<comment type="PTM">
    <text evidence="12">Is synthesized initially as an inactive proenzyme. Formation of the active enzyme involves a self-maturation process in which the active site pyruvoyl group is generated from an internal serine residue via an autocatalytic post-translational modification. Two non-identical subunits are generated from the proenzyme in this reaction, and the pyruvate is formed at the N-terminus of the alpha chain, which is derived from the carboxyl end of the proenzyme. The autoendoproteolytic cleavage occurs by a canonical serine protease mechanism, in which the side chain hydroxyl group of the serine supplies its oxygen atom to form the C-terminus of the beta chain, while the remainder of the serine residue undergoes an oxidative deamination to produce ammonia and the pyruvoyl prosthetic group on the alpha chain. During this reaction, the Ser that is part of the protease active site of the proenzyme becomes the pyruvoyl prosthetic group, which constitutes an essential element of the active site of the mature decarboxylase.</text>
</comment>
<comment type="pathway">
    <text evidence="1">Lipid metabolism.</text>
</comment>
<evidence type="ECO:0000256" key="11">
    <source>
        <dbReference type="ARBA" id="ARBA00023317"/>
    </source>
</evidence>
<comment type="function">
    <text evidence="12">Catalyzes the formation of phosphatidylethanolamine (PtdEtn) from phosphatidylserine (PtdSer).</text>
</comment>
<feature type="active site" description="Charge relay system; for autoendoproteolytic cleavage activity" evidence="12">
    <location>
        <position position="157"/>
    </location>
</feature>
<keyword evidence="2 12" id="KW-1003">Cell membrane</keyword>
<dbReference type="InterPro" id="IPR033177">
    <property type="entry name" value="PSD-B"/>
</dbReference>
<feature type="chain" id="PRO_5023291265" description="Phosphatidylserine decarboxylase beta chain" evidence="12">
    <location>
        <begin position="1"/>
        <end position="260"/>
    </location>
</feature>
<evidence type="ECO:0000256" key="1">
    <source>
        <dbReference type="ARBA" id="ARBA00005189"/>
    </source>
</evidence>
<keyword evidence="3 12" id="KW-0444">Lipid biosynthesis</keyword>
<evidence type="ECO:0000256" key="6">
    <source>
        <dbReference type="ARBA" id="ARBA00023136"/>
    </source>
</evidence>
<dbReference type="KEGG" id="ttc:FOKN1_1534"/>
<feature type="site" description="Cleavage (non-hydrolytic); by autocatalysis" evidence="12">
    <location>
        <begin position="260"/>
        <end position="261"/>
    </location>
</feature>
<dbReference type="EMBL" id="AP018052">
    <property type="protein sequence ID" value="BAZ93929.1"/>
    <property type="molecule type" value="Genomic_DNA"/>
</dbReference>
<keyword evidence="8 12" id="KW-0594">Phospholipid biosynthesis</keyword>
<gene>
    <name evidence="12" type="primary">psd</name>
    <name evidence="14" type="ORF">FOKN1_1534</name>
</gene>
<dbReference type="PANTHER" id="PTHR10067">
    <property type="entry name" value="PHOSPHATIDYLSERINE DECARBOXYLASE"/>
    <property type="match status" value="1"/>
</dbReference>
<dbReference type="HAMAP" id="MF_00662">
    <property type="entry name" value="PS_decarb_PSD_B_type1"/>
    <property type="match status" value="1"/>
</dbReference>
<keyword evidence="9 12" id="KW-0456">Lyase</keyword>
<dbReference type="GO" id="GO:0005886">
    <property type="term" value="C:plasma membrane"/>
    <property type="evidence" value="ECO:0007669"/>
    <property type="project" value="UniProtKB-SubCell"/>
</dbReference>
<feature type="active site" description="Charge relay system; for autoendoproteolytic cleavage activity" evidence="12">
    <location>
        <position position="261"/>
    </location>
</feature>
<evidence type="ECO:0000256" key="10">
    <source>
        <dbReference type="ARBA" id="ARBA00023264"/>
    </source>
</evidence>
<keyword evidence="4 12" id="KW-0210">Decarboxylase</keyword>
<keyword evidence="6 12" id="KW-0472">Membrane</keyword>
<keyword evidence="15" id="KW-1185">Reference proteome</keyword>
<comment type="catalytic activity">
    <reaction evidence="12">
        <text>a 1,2-diacyl-sn-glycero-3-phospho-L-serine + H(+) = a 1,2-diacyl-sn-glycero-3-phosphoethanolamine + CO2</text>
        <dbReference type="Rhea" id="RHEA:20828"/>
        <dbReference type="ChEBI" id="CHEBI:15378"/>
        <dbReference type="ChEBI" id="CHEBI:16526"/>
        <dbReference type="ChEBI" id="CHEBI:57262"/>
        <dbReference type="ChEBI" id="CHEBI:64612"/>
        <dbReference type="EC" id="4.1.1.65"/>
    </reaction>
</comment>
<keyword evidence="10 12" id="KW-1208">Phospholipid metabolism</keyword>
<dbReference type="AlphaFoldDB" id="A0A1Z4VQL3"/>
<keyword evidence="7 12" id="KW-0865">Zymogen</keyword>
<comment type="pathway">
    <text evidence="12">Phospholipid metabolism; phosphatidylethanolamine biosynthesis; phosphatidylethanolamine from CDP-diacylglycerol: step 2/2.</text>
</comment>
<comment type="subcellular location">
    <subcellularLocation>
        <location evidence="12">Cell membrane</location>
        <topology evidence="12">Peripheral membrane protein</topology>
    </subcellularLocation>
</comment>
<organism evidence="14 15">
    <name type="scientific">Thiohalobacter thiocyanaticus</name>
    <dbReference type="NCBI Taxonomy" id="585455"/>
    <lineage>
        <taxon>Bacteria</taxon>
        <taxon>Pseudomonadati</taxon>
        <taxon>Pseudomonadota</taxon>
        <taxon>Gammaproteobacteria</taxon>
        <taxon>Thiohalobacterales</taxon>
        <taxon>Thiohalobacteraceae</taxon>
        <taxon>Thiohalobacter</taxon>
    </lineage>
</organism>
<comment type="subunit">
    <text evidence="12">Heterodimer of a large membrane-associated beta subunit and a small pyruvoyl-containing alpha subunit.</text>
</comment>
<comment type="cofactor">
    <cofactor evidence="12">
        <name>pyruvate</name>
        <dbReference type="ChEBI" id="CHEBI:15361"/>
    </cofactor>
    <text evidence="12">Binds 1 pyruvoyl group covalently per subunit.</text>
</comment>
<dbReference type="UniPathway" id="UPA00558">
    <property type="reaction ID" value="UER00616"/>
</dbReference>
<evidence type="ECO:0000256" key="13">
    <source>
        <dbReference type="SAM" id="Phobius"/>
    </source>
</evidence>
<dbReference type="EC" id="4.1.1.65" evidence="12"/>
<dbReference type="InterPro" id="IPR033178">
    <property type="entry name" value="PSD_type1_pro"/>
</dbReference>
<evidence type="ECO:0000256" key="3">
    <source>
        <dbReference type="ARBA" id="ARBA00022516"/>
    </source>
</evidence>
<feature type="active site" description="Schiff-base intermediate with substrate; via pyruvic acid; for decarboxylase activity" evidence="12">
    <location>
        <position position="261"/>
    </location>
</feature>
<feature type="modified residue" description="Pyruvic acid (Ser); by autocatalysis" evidence="12">
    <location>
        <position position="261"/>
    </location>
</feature>
<feature type="transmembrane region" description="Helical" evidence="13">
    <location>
        <begin position="206"/>
        <end position="228"/>
    </location>
</feature>
<evidence type="ECO:0000256" key="8">
    <source>
        <dbReference type="ARBA" id="ARBA00023209"/>
    </source>
</evidence>
<evidence type="ECO:0000313" key="14">
    <source>
        <dbReference type="EMBL" id="BAZ93929.1"/>
    </source>
</evidence>
<proteinExistence type="inferred from homology"/>
<evidence type="ECO:0000313" key="15">
    <source>
        <dbReference type="Proteomes" id="UP000218765"/>
    </source>
</evidence>
<keyword evidence="5 12" id="KW-0443">Lipid metabolism</keyword>
<evidence type="ECO:0000256" key="7">
    <source>
        <dbReference type="ARBA" id="ARBA00023145"/>
    </source>
</evidence>
<dbReference type="GO" id="GO:0004609">
    <property type="term" value="F:phosphatidylserine decarboxylase activity"/>
    <property type="evidence" value="ECO:0007669"/>
    <property type="project" value="UniProtKB-UniRule"/>
</dbReference>